<reference evidence="2 3" key="1">
    <citation type="submission" date="2023-12" db="EMBL/GenBank/DDBJ databases">
        <title>Amycolatopsis sp. V23-08.</title>
        <authorList>
            <person name="Somphong A."/>
        </authorList>
    </citation>
    <scope>NUCLEOTIDE SEQUENCE [LARGE SCALE GENOMIC DNA]</scope>
    <source>
        <strain evidence="2 3">V23-08</strain>
    </source>
</reference>
<evidence type="ECO:0000313" key="3">
    <source>
        <dbReference type="Proteomes" id="UP001304298"/>
    </source>
</evidence>
<name>A0ABU5QVN6_9PSEU</name>
<organism evidence="2 3">
    <name type="scientific">Amycolatopsis heterodermiae</name>
    <dbReference type="NCBI Taxonomy" id="3110235"/>
    <lineage>
        <taxon>Bacteria</taxon>
        <taxon>Bacillati</taxon>
        <taxon>Actinomycetota</taxon>
        <taxon>Actinomycetes</taxon>
        <taxon>Pseudonocardiales</taxon>
        <taxon>Pseudonocardiaceae</taxon>
        <taxon>Amycolatopsis</taxon>
    </lineage>
</organism>
<dbReference type="Proteomes" id="UP001304298">
    <property type="component" value="Unassembled WGS sequence"/>
</dbReference>
<feature type="transmembrane region" description="Helical" evidence="1">
    <location>
        <begin position="21"/>
        <end position="38"/>
    </location>
</feature>
<comment type="caution">
    <text evidence="2">The sequence shown here is derived from an EMBL/GenBank/DDBJ whole genome shotgun (WGS) entry which is preliminary data.</text>
</comment>
<keyword evidence="1" id="KW-0812">Transmembrane</keyword>
<sequence>MMPIKQYRPCAVVAGDPPSLTARRATIWMMAVFVGFGSSLSDRVYVPVLIAALLSIGMTVEVVAPGMILVLRMQLRGRRHRVEPAGEM</sequence>
<gene>
    <name evidence="2" type="ORF">VA596_00455</name>
</gene>
<keyword evidence="1" id="KW-0472">Membrane</keyword>
<feature type="transmembrane region" description="Helical" evidence="1">
    <location>
        <begin position="44"/>
        <end position="71"/>
    </location>
</feature>
<keyword evidence="3" id="KW-1185">Reference proteome</keyword>
<keyword evidence="1" id="KW-1133">Transmembrane helix</keyword>
<evidence type="ECO:0000256" key="1">
    <source>
        <dbReference type="SAM" id="Phobius"/>
    </source>
</evidence>
<accession>A0ABU5QVN6</accession>
<dbReference type="EMBL" id="JAYFSI010000001">
    <property type="protein sequence ID" value="MEA5357988.1"/>
    <property type="molecule type" value="Genomic_DNA"/>
</dbReference>
<evidence type="ECO:0000313" key="2">
    <source>
        <dbReference type="EMBL" id="MEA5357988.1"/>
    </source>
</evidence>
<proteinExistence type="predicted"/>
<protein>
    <recommendedName>
        <fullName evidence="4">MFS transporter</fullName>
    </recommendedName>
</protein>
<dbReference type="RefSeq" id="WP_323322404.1">
    <property type="nucleotide sequence ID" value="NZ_JAYFSI010000001.1"/>
</dbReference>
<evidence type="ECO:0008006" key="4">
    <source>
        <dbReference type="Google" id="ProtNLM"/>
    </source>
</evidence>